<proteinExistence type="predicted"/>
<evidence type="ECO:0008006" key="4">
    <source>
        <dbReference type="Google" id="ProtNLM"/>
    </source>
</evidence>
<evidence type="ECO:0000313" key="3">
    <source>
        <dbReference type="Proteomes" id="UP000788993"/>
    </source>
</evidence>
<keyword evidence="3" id="KW-1185">Reference proteome</keyword>
<protein>
    <recommendedName>
        <fullName evidence="4">Secreted protein</fullName>
    </recommendedName>
</protein>
<feature type="chain" id="PRO_5040400303" description="Secreted protein" evidence="1">
    <location>
        <begin position="18"/>
        <end position="90"/>
    </location>
</feature>
<feature type="signal peptide" evidence="1">
    <location>
        <begin position="1"/>
        <end position="17"/>
    </location>
</feature>
<dbReference type="Proteomes" id="UP000788993">
    <property type="component" value="Unassembled WGS sequence"/>
</dbReference>
<dbReference type="AlphaFoldDB" id="A0A9P8T4C6"/>
<keyword evidence="1" id="KW-0732">Signal</keyword>
<organism evidence="2 3">
    <name type="scientific">Ogataea polymorpha</name>
    <dbReference type="NCBI Taxonomy" id="460523"/>
    <lineage>
        <taxon>Eukaryota</taxon>
        <taxon>Fungi</taxon>
        <taxon>Dikarya</taxon>
        <taxon>Ascomycota</taxon>
        <taxon>Saccharomycotina</taxon>
        <taxon>Pichiomycetes</taxon>
        <taxon>Pichiales</taxon>
        <taxon>Pichiaceae</taxon>
        <taxon>Ogataea</taxon>
    </lineage>
</organism>
<sequence length="90" mass="9600">MELSKLSILALAPVLCAISWNASENVLSTVILSAASSTPFMFGYLGGSPQTRYVPVSTSREAITSGKTLLSSSAQDSRIQLPSFVRMRGF</sequence>
<comment type="caution">
    <text evidence="2">The sequence shown here is derived from an EMBL/GenBank/DDBJ whole genome shotgun (WGS) entry which is preliminary data.</text>
</comment>
<reference evidence="2" key="2">
    <citation type="submission" date="2021-01" db="EMBL/GenBank/DDBJ databases">
        <authorList>
            <person name="Schikora-Tamarit M.A."/>
        </authorList>
    </citation>
    <scope>NUCLEOTIDE SEQUENCE</scope>
    <source>
        <strain evidence="2">NCAIM Y.01608</strain>
    </source>
</reference>
<name>A0A9P8T4C6_9ASCO</name>
<gene>
    <name evidence="2" type="ORF">OGATHE_003740</name>
</gene>
<reference evidence="2" key="1">
    <citation type="journal article" date="2021" name="Open Biol.">
        <title>Shared evolutionary footprints suggest mitochondrial oxidative damage underlies multiple complex I losses in fungi.</title>
        <authorList>
            <person name="Schikora-Tamarit M.A."/>
            <person name="Marcet-Houben M."/>
            <person name="Nosek J."/>
            <person name="Gabaldon T."/>
        </authorList>
    </citation>
    <scope>NUCLEOTIDE SEQUENCE</scope>
    <source>
        <strain evidence="2">NCAIM Y.01608</strain>
    </source>
</reference>
<dbReference type="EMBL" id="JAEUBD010001178">
    <property type="protein sequence ID" value="KAH3664925.1"/>
    <property type="molecule type" value="Genomic_DNA"/>
</dbReference>
<evidence type="ECO:0000256" key="1">
    <source>
        <dbReference type="SAM" id="SignalP"/>
    </source>
</evidence>
<accession>A0A9P8T4C6</accession>
<evidence type="ECO:0000313" key="2">
    <source>
        <dbReference type="EMBL" id="KAH3664925.1"/>
    </source>
</evidence>